<proteinExistence type="predicted"/>
<evidence type="ECO:0000313" key="2">
    <source>
        <dbReference type="EMBL" id="ESQ30040.1"/>
    </source>
</evidence>
<dbReference type="AlphaFoldDB" id="V4JX73"/>
<dbReference type="InterPro" id="IPR013187">
    <property type="entry name" value="F-box-assoc_dom_typ3"/>
</dbReference>
<keyword evidence="3" id="KW-1185">Reference proteome</keyword>
<name>V4JX73_EUTSA</name>
<dbReference type="Pfam" id="PF08268">
    <property type="entry name" value="FBA_3"/>
    <property type="match status" value="1"/>
</dbReference>
<gene>
    <name evidence="2" type="ORF">EUTSA_v10012324mg</name>
</gene>
<feature type="domain" description="F-box associated beta-propeller type 3" evidence="1">
    <location>
        <begin position="61"/>
        <end position="349"/>
    </location>
</feature>
<protein>
    <recommendedName>
        <fullName evidence="1">F-box associated beta-propeller type 3 domain-containing protein</fullName>
    </recommendedName>
</protein>
<dbReference type="PANTHER" id="PTHR31111:SF59">
    <property type="entry name" value="(RAPE) HYPOTHETICAL PROTEIN"/>
    <property type="match status" value="1"/>
</dbReference>
<dbReference type="Gramene" id="ESQ30040">
    <property type="protein sequence ID" value="ESQ30040"/>
    <property type="gene ID" value="EUTSA_v10012324mg"/>
</dbReference>
<dbReference type="PANTHER" id="PTHR31111">
    <property type="entry name" value="BNAA05G37150D PROTEIN-RELATED"/>
    <property type="match status" value="1"/>
</dbReference>
<dbReference type="OMA" id="LEFWILE"/>
<dbReference type="SUPFAM" id="SSF81383">
    <property type="entry name" value="F-box domain"/>
    <property type="match status" value="1"/>
</dbReference>
<reference evidence="2 3" key="1">
    <citation type="journal article" date="2013" name="Front. Plant Sci.">
        <title>The Reference Genome of the Halophytic Plant Eutrema salsugineum.</title>
        <authorList>
            <person name="Yang R."/>
            <person name="Jarvis D.E."/>
            <person name="Chen H."/>
            <person name="Beilstein M.A."/>
            <person name="Grimwood J."/>
            <person name="Jenkins J."/>
            <person name="Shu S."/>
            <person name="Prochnik S."/>
            <person name="Xin M."/>
            <person name="Ma C."/>
            <person name="Schmutz J."/>
            <person name="Wing R.A."/>
            <person name="Mitchell-Olds T."/>
            <person name="Schumaker K.S."/>
            <person name="Wang X."/>
        </authorList>
    </citation>
    <scope>NUCLEOTIDE SEQUENCE [LARGE SCALE GENOMIC DNA]</scope>
</reference>
<dbReference type="Proteomes" id="UP000030689">
    <property type="component" value="Unassembled WGS sequence"/>
</dbReference>
<dbReference type="InterPro" id="IPR036047">
    <property type="entry name" value="F-box-like_dom_sf"/>
</dbReference>
<dbReference type="InterPro" id="IPR017451">
    <property type="entry name" value="F-box-assoc_interact_dom"/>
</dbReference>
<organism evidence="2 3">
    <name type="scientific">Eutrema salsugineum</name>
    <name type="common">Saltwater cress</name>
    <name type="synonym">Sisymbrium salsugineum</name>
    <dbReference type="NCBI Taxonomy" id="72664"/>
    <lineage>
        <taxon>Eukaryota</taxon>
        <taxon>Viridiplantae</taxon>
        <taxon>Streptophyta</taxon>
        <taxon>Embryophyta</taxon>
        <taxon>Tracheophyta</taxon>
        <taxon>Spermatophyta</taxon>
        <taxon>Magnoliopsida</taxon>
        <taxon>eudicotyledons</taxon>
        <taxon>Gunneridae</taxon>
        <taxon>Pentapetalae</taxon>
        <taxon>rosids</taxon>
        <taxon>malvids</taxon>
        <taxon>Brassicales</taxon>
        <taxon>Brassicaceae</taxon>
        <taxon>Eutremeae</taxon>
        <taxon>Eutrema</taxon>
    </lineage>
</organism>
<accession>V4JX73</accession>
<evidence type="ECO:0000259" key="1">
    <source>
        <dbReference type="Pfam" id="PF08268"/>
    </source>
</evidence>
<dbReference type="KEGG" id="eus:EUTSA_v10012324mg"/>
<feature type="non-terminal residue" evidence="2">
    <location>
        <position position="1"/>
    </location>
</feature>
<sequence>ERKIQENSSIQIVREIPIDLLMDIFSRVPATTIARLWRSILIRPDFTELFLTMSRARPRLLLFTFQVKDKIFFFSSPLPQNPDDNSCLILTRYHVHHKHSPGDFSLYFGSPLGGFICRIDKRTLFICNPVTGESISLPKIESKSLHVFTQPFLGYDPINKQFKVLCISITDASDGHQILTLENGNPLWRDIKCMEPHYPKSSGICIDGVLYYTAGVDPQFRVTMIIDKNSLMTSSCTLIDYKGKLGALQLTFLSPNKRLEFWLLEDAAKCSWSKNIYTFPSFTQKIVDHNGLAILGMTDNGEVVLSPYAPSVRSYIYYYNLKSNSFTRVQIHGLELFKGRRVYPSIDYVENLKLM</sequence>
<dbReference type="EMBL" id="KI517809">
    <property type="protein sequence ID" value="ESQ30040.1"/>
    <property type="molecule type" value="Genomic_DNA"/>
</dbReference>
<evidence type="ECO:0000313" key="3">
    <source>
        <dbReference type="Proteomes" id="UP000030689"/>
    </source>
</evidence>
<dbReference type="NCBIfam" id="TIGR01640">
    <property type="entry name" value="F_box_assoc_1"/>
    <property type="match status" value="1"/>
</dbReference>